<dbReference type="PROSITE" id="PS50850">
    <property type="entry name" value="MFS"/>
    <property type="match status" value="1"/>
</dbReference>
<feature type="transmembrane region" description="Helical" evidence="5">
    <location>
        <begin position="349"/>
        <end position="368"/>
    </location>
</feature>
<protein>
    <submittedName>
        <fullName evidence="7">Probable permease</fullName>
    </submittedName>
</protein>
<proteinExistence type="predicted"/>
<feature type="transmembrane region" description="Helical" evidence="5">
    <location>
        <begin position="172"/>
        <end position="190"/>
    </location>
</feature>
<evidence type="ECO:0000256" key="5">
    <source>
        <dbReference type="SAM" id="Phobius"/>
    </source>
</evidence>
<dbReference type="SUPFAM" id="SSF103473">
    <property type="entry name" value="MFS general substrate transporter"/>
    <property type="match status" value="1"/>
</dbReference>
<feature type="domain" description="Major facilitator superfamily (MFS) profile" evidence="6">
    <location>
        <begin position="17"/>
        <end position="400"/>
    </location>
</feature>
<evidence type="ECO:0000313" key="8">
    <source>
        <dbReference type="Proteomes" id="UP000007137"/>
    </source>
</evidence>
<feature type="transmembrane region" description="Helical" evidence="5">
    <location>
        <begin position="20"/>
        <end position="37"/>
    </location>
</feature>
<evidence type="ECO:0000256" key="2">
    <source>
        <dbReference type="ARBA" id="ARBA00022692"/>
    </source>
</evidence>
<dbReference type="InterPro" id="IPR011701">
    <property type="entry name" value="MFS"/>
</dbReference>
<comment type="subcellular location">
    <subcellularLocation>
        <location evidence="1">Cell membrane</location>
        <topology evidence="1">Multi-pass membrane protein</topology>
    </subcellularLocation>
</comment>
<dbReference type="Pfam" id="PF07690">
    <property type="entry name" value="MFS_1"/>
    <property type="match status" value="1"/>
</dbReference>
<gene>
    <name evidence="7" type="ordered locus">MAB_0022c</name>
</gene>
<dbReference type="AlphaFoldDB" id="B1ME60"/>
<dbReference type="EMBL" id="CU458896">
    <property type="protein sequence ID" value="CAM60124.1"/>
    <property type="molecule type" value="Genomic_DNA"/>
</dbReference>
<dbReference type="InterPro" id="IPR036259">
    <property type="entry name" value="MFS_trans_sf"/>
</dbReference>
<dbReference type="GO" id="GO:0022857">
    <property type="term" value="F:transmembrane transporter activity"/>
    <property type="evidence" value="ECO:0007669"/>
    <property type="project" value="InterPro"/>
</dbReference>
<dbReference type="KEGG" id="mab:MAB_0022c"/>
<evidence type="ECO:0000256" key="1">
    <source>
        <dbReference type="ARBA" id="ARBA00004651"/>
    </source>
</evidence>
<evidence type="ECO:0000259" key="6">
    <source>
        <dbReference type="PROSITE" id="PS50850"/>
    </source>
</evidence>
<evidence type="ECO:0000256" key="4">
    <source>
        <dbReference type="ARBA" id="ARBA00023136"/>
    </source>
</evidence>
<evidence type="ECO:0000313" key="7">
    <source>
        <dbReference type="EMBL" id="CAM60124.1"/>
    </source>
</evidence>
<keyword evidence="3 5" id="KW-1133">Transmembrane helix</keyword>
<dbReference type="PANTHER" id="PTHR42910:SF1">
    <property type="entry name" value="MAJOR FACILITATOR SUPERFAMILY (MFS) PROFILE DOMAIN-CONTAINING PROTEIN"/>
    <property type="match status" value="1"/>
</dbReference>
<organism evidence="7 8">
    <name type="scientific">Mycobacteroides abscessus (strain ATCC 19977 / DSM 44196 / CCUG 20993 / CIP 104536 / JCM 13569 / NCTC 13031 / TMC 1543 / L948)</name>
    <name type="common">Mycobacterium abscessus</name>
    <dbReference type="NCBI Taxonomy" id="561007"/>
    <lineage>
        <taxon>Bacteria</taxon>
        <taxon>Bacillati</taxon>
        <taxon>Actinomycetota</taxon>
        <taxon>Actinomycetes</taxon>
        <taxon>Mycobacteriales</taxon>
        <taxon>Mycobacteriaceae</taxon>
        <taxon>Mycobacteroides</taxon>
        <taxon>Mycobacteroides abscessus</taxon>
    </lineage>
</organism>
<reference evidence="7 8" key="1">
    <citation type="journal article" date="2009" name="PLoS ONE">
        <title>Non mycobacterial virulence genes in the genome of the emerging pathogen Mycobacterium abscessus.</title>
        <authorList>
            <person name="Ripoll F."/>
            <person name="Pasek S."/>
            <person name="Schenowitz C."/>
            <person name="Dossat C."/>
            <person name="Barbe V."/>
            <person name="Rottman M."/>
            <person name="Macheras E."/>
            <person name="Heym B."/>
            <person name="Herrmann J.L."/>
            <person name="Daffe M."/>
            <person name="Brosch R."/>
            <person name="Risler J.L."/>
            <person name="Gaillard J.L."/>
        </authorList>
    </citation>
    <scope>NUCLEOTIDE SEQUENCE [LARGE SCALE GENOMIC DNA]</scope>
    <source>
        <strain evidence="8">ATCC 19977 / DSM 44196 / CCUG 20993 / CIP 104536 / JCM 13569 / NCTC 13031 / TMC 1543 / L948</strain>
    </source>
</reference>
<dbReference type="Proteomes" id="UP000007137">
    <property type="component" value="Chromosome"/>
</dbReference>
<feature type="transmembrane region" description="Helical" evidence="5">
    <location>
        <begin position="374"/>
        <end position="394"/>
    </location>
</feature>
<dbReference type="GO" id="GO:0005886">
    <property type="term" value="C:plasma membrane"/>
    <property type="evidence" value="ECO:0007669"/>
    <property type="project" value="UniProtKB-SubCell"/>
</dbReference>
<dbReference type="InterPro" id="IPR020846">
    <property type="entry name" value="MFS_dom"/>
</dbReference>
<evidence type="ECO:0000256" key="3">
    <source>
        <dbReference type="ARBA" id="ARBA00022989"/>
    </source>
</evidence>
<dbReference type="RefSeq" id="WP_012296261.1">
    <property type="nucleotide sequence ID" value="NC_010397.1"/>
</dbReference>
<accession>B1ME60</accession>
<dbReference type="CDD" id="cd17324">
    <property type="entry name" value="MFS_NepI_like"/>
    <property type="match status" value="1"/>
</dbReference>
<feature type="transmembrane region" description="Helical" evidence="5">
    <location>
        <begin position="110"/>
        <end position="131"/>
    </location>
</feature>
<dbReference type="GeneID" id="93376966"/>
<feature type="transmembrane region" description="Helical" evidence="5">
    <location>
        <begin position="253"/>
        <end position="273"/>
    </location>
</feature>
<dbReference type="Gene3D" id="1.20.1250.20">
    <property type="entry name" value="MFS general substrate transporter like domains"/>
    <property type="match status" value="1"/>
</dbReference>
<keyword evidence="8" id="KW-1185">Reference proteome</keyword>
<sequence>MKNSAQGPASGSARTLPRSVVALLAIATATSVAVAYYSQPLLDAIGTDLGIPATVAPLIVTLTQLGFAASLFLILPLGDMLNRRRLIVGLSVLSALVLGLTALAPTGTWVLWLSPLVGAMAVVAQLLVALTATLAPAEQRGRVVGTVMSGLLIGILLARTAAGLIADLAGWRAVYVTAATSMLAVAAALARRLPSEESAGTTRNYIRLLGSVLDLVYQQKVLRTRMLFGAIAFAQFSVLWTALTSLLSGEPYGYSEGVIGLFGVIGAAGALGARFAGKLADSGRSATTTLGAAITMLVSWPALLFGGDDLIALVLGILLLDFGVQAMHVTNQSQIYALPGDARSRITSAYMTAYFAGGALGSAAVSVAGSRWGWTGVCTVGAGFALLQLLTAALRPRESSQAIGALSVCSQDKNLWSLGESNS</sequence>
<dbReference type="PANTHER" id="PTHR42910">
    <property type="entry name" value="TRANSPORTER SCO4007-RELATED"/>
    <property type="match status" value="1"/>
</dbReference>
<feature type="transmembrane region" description="Helical" evidence="5">
    <location>
        <begin position="49"/>
        <end position="74"/>
    </location>
</feature>
<name>B1ME60_MYCA9</name>
<feature type="transmembrane region" description="Helical" evidence="5">
    <location>
        <begin position="86"/>
        <end position="104"/>
    </location>
</feature>
<feature type="transmembrane region" description="Helical" evidence="5">
    <location>
        <begin position="227"/>
        <end position="247"/>
    </location>
</feature>
<keyword evidence="2 5" id="KW-0812">Transmembrane</keyword>
<feature type="transmembrane region" description="Helical" evidence="5">
    <location>
        <begin position="143"/>
        <end position="166"/>
    </location>
</feature>
<keyword evidence="4 5" id="KW-0472">Membrane</keyword>